<evidence type="ECO:0000256" key="4">
    <source>
        <dbReference type="SAM" id="MobiDB-lite"/>
    </source>
</evidence>
<dbReference type="GeneID" id="68101477"/>
<feature type="repeat" description="TPR" evidence="3">
    <location>
        <begin position="87"/>
        <end position="120"/>
    </location>
</feature>
<dbReference type="EMBL" id="PYSW02000037">
    <property type="protein sequence ID" value="KAG2377507.1"/>
    <property type="molecule type" value="Genomic_DNA"/>
</dbReference>
<keyword evidence="6" id="KW-1185">Reference proteome</keyword>
<dbReference type="PANTHER" id="PTHR44858:SF1">
    <property type="entry name" value="UDP-N-ACETYLGLUCOSAMINE--PEPTIDE N-ACETYLGLUCOSAMINYLTRANSFERASE SPINDLY-RELATED"/>
    <property type="match status" value="1"/>
</dbReference>
<keyword evidence="2 3" id="KW-0802">TPR repeat</keyword>
<evidence type="ECO:0000313" key="5">
    <source>
        <dbReference type="EMBL" id="KAG2377507.1"/>
    </source>
</evidence>
<sequence length="546" mass="63119">MMNNSSEQNQLAHSSLSAQDMDTLTFAYRVRGWLHDSIEDLSKSIELNPLLYNGYYLRARVYFYTLKQTDMALQDIHTCLSLHPYCTEAYLTRANIYEQESNTEKAIEDFEKALSLKPQQLGQDPQLLDRLAVLYWNMAYKSASSNSSKHNWHTHLEKSIQLYKEAIEIISNRMAQSETQPIGNSDDSRYDLQGGTDVSDHSGGSNGVEMTSTTTLTPHASRDSLNIREQDHRIVMCLHIASMYGAMDQYQHALNYYTKAIKFIHEMEHQEGVNSIYRHQAYVNRGLVLAQHFKKYDLAYKDFMKALVVDSSNKSTHDKTQHEIQNYQIYVTNTELAMLHVKMNEIDKACDYMIRAVNALVEIYTNHEVSSDGSVHESHVDGNNQKVSPHQAPSFRFDLIMRGKSLERLAFLIKEAFCNNSNFTHPIGRALHCLDMLCVLEEDYENALKLLNIYIDELHLQEQLSMIYANRADAKLKLGKYHETIQDCNSSLEIEPNFYAALYNRGEAYYHLQELDKAKQDFDQVLEIAPFMRNELLALWPNFDEY</sequence>
<feature type="compositionally biased region" description="Polar residues" evidence="4">
    <location>
        <begin position="175"/>
        <end position="185"/>
    </location>
</feature>
<dbReference type="RefSeq" id="XP_044544769.1">
    <property type="nucleotide sequence ID" value="XM_044699165.1"/>
</dbReference>
<dbReference type="InterPro" id="IPR019734">
    <property type="entry name" value="TPR_rpt"/>
</dbReference>
<organism evidence="5 6">
    <name type="scientific">Naegleria lovaniensis</name>
    <name type="common">Amoeba</name>
    <dbReference type="NCBI Taxonomy" id="51637"/>
    <lineage>
        <taxon>Eukaryota</taxon>
        <taxon>Discoba</taxon>
        <taxon>Heterolobosea</taxon>
        <taxon>Tetramitia</taxon>
        <taxon>Eutetramitia</taxon>
        <taxon>Vahlkampfiidae</taxon>
        <taxon>Naegleria</taxon>
    </lineage>
</organism>
<evidence type="ECO:0000256" key="2">
    <source>
        <dbReference type="ARBA" id="ARBA00022803"/>
    </source>
</evidence>
<comment type="caution">
    <text evidence="5">The sequence shown here is derived from an EMBL/GenBank/DDBJ whole genome shotgun (WGS) entry which is preliminary data.</text>
</comment>
<feature type="region of interest" description="Disordered" evidence="4">
    <location>
        <begin position="175"/>
        <end position="223"/>
    </location>
</feature>
<accession>A0AA88GHJ0</accession>
<dbReference type="InterPro" id="IPR050498">
    <property type="entry name" value="Ycf3"/>
</dbReference>
<dbReference type="Proteomes" id="UP000816034">
    <property type="component" value="Unassembled WGS sequence"/>
</dbReference>
<keyword evidence="1" id="KW-0677">Repeat</keyword>
<dbReference type="PROSITE" id="PS50293">
    <property type="entry name" value="TPR_REGION"/>
    <property type="match status" value="2"/>
</dbReference>
<dbReference type="Gene3D" id="1.25.40.10">
    <property type="entry name" value="Tetratricopeptide repeat domain"/>
    <property type="match status" value="3"/>
</dbReference>
<dbReference type="SMART" id="SM00028">
    <property type="entry name" value="TPR"/>
    <property type="match status" value="6"/>
</dbReference>
<feature type="non-terminal residue" evidence="5">
    <location>
        <position position="1"/>
    </location>
</feature>
<dbReference type="AlphaFoldDB" id="A0AA88GHJ0"/>
<reference evidence="5 6" key="1">
    <citation type="journal article" date="2018" name="BMC Genomics">
        <title>The genome of Naegleria lovaniensis, the basis for a comparative approach to unravel pathogenicity factors of the human pathogenic amoeba N. fowleri.</title>
        <authorList>
            <person name="Liechti N."/>
            <person name="Schurch N."/>
            <person name="Bruggmann R."/>
            <person name="Wittwer M."/>
        </authorList>
    </citation>
    <scope>NUCLEOTIDE SEQUENCE [LARGE SCALE GENOMIC DNA]</scope>
    <source>
        <strain evidence="5 6">ATCC 30569</strain>
    </source>
</reference>
<feature type="compositionally biased region" description="Polar residues" evidence="4">
    <location>
        <begin position="208"/>
        <end position="218"/>
    </location>
</feature>
<name>A0AA88GHJ0_NAELO</name>
<dbReference type="PANTHER" id="PTHR44858">
    <property type="entry name" value="TETRATRICOPEPTIDE REPEAT PROTEIN 6"/>
    <property type="match status" value="1"/>
</dbReference>
<evidence type="ECO:0000256" key="1">
    <source>
        <dbReference type="ARBA" id="ARBA00022737"/>
    </source>
</evidence>
<dbReference type="Pfam" id="PF13181">
    <property type="entry name" value="TPR_8"/>
    <property type="match status" value="2"/>
</dbReference>
<dbReference type="SUPFAM" id="SSF48452">
    <property type="entry name" value="TPR-like"/>
    <property type="match status" value="3"/>
</dbReference>
<feature type="repeat" description="TPR" evidence="3">
    <location>
        <begin position="499"/>
        <end position="532"/>
    </location>
</feature>
<evidence type="ECO:0000313" key="6">
    <source>
        <dbReference type="Proteomes" id="UP000816034"/>
    </source>
</evidence>
<dbReference type="PROSITE" id="PS50005">
    <property type="entry name" value="TPR"/>
    <property type="match status" value="2"/>
</dbReference>
<evidence type="ECO:0000256" key="3">
    <source>
        <dbReference type="PROSITE-ProRule" id="PRU00339"/>
    </source>
</evidence>
<dbReference type="InterPro" id="IPR011990">
    <property type="entry name" value="TPR-like_helical_dom_sf"/>
</dbReference>
<protein>
    <submittedName>
        <fullName evidence="5">Uncharacterized protein</fullName>
    </submittedName>
</protein>
<dbReference type="Pfam" id="PF00515">
    <property type="entry name" value="TPR_1"/>
    <property type="match status" value="2"/>
</dbReference>
<proteinExistence type="predicted"/>
<gene>
    <name evidence="5" type="ORF">C9374_009023</name>
</gene>